<evidence type="ECO:0000313" key="2">
    <source>
        <dbReference type="Proteomes" id="UP001055879"/>
    </source>
</evidence>
<reference evidence="2" key="1">
    <citation type="journal article" date="2022" name="Mol. Ecol. Resour.">
        <title>The genomes of chicory, endive, great burdock and yacon provide insights into Asteraceae palaeo-polyploidization history and plant inulin production.</title>
        <authorList>
            <person name="Fan W."/>
            <person name="Wang S."/>
            <person name="Wang H."/>
            <person name="Wang A."/>
            <person name="Jiang F."/>
            <person name="Liu H."/>
            <person name="Zhao H."/>
            <person name="Xu D."/>
            <person name="Zhang Y."/>
        </authorList>
    </citation>
    <scope>NUCLEOTIDE SEQUENCE [LARGE SCALE GENOMIC DNA]</scope>
    <source>
        <strain evidence="2">cv. Niubang</strain>
    </source>
</reference>
<name>A0ACB8YLQ3_ARCLA</name>
<comment type="caution">
    <text evidence="1">The sequence shown here is derived from an EMBL/GenBank/DDBJ whole genome shotgun (WGS) entry which is preliminary data.</text>
</comment>
<proteinExistence type="predicted"/>
<sequence>MYDVGDDEFYDNIVQVKRPKCNKEVERLDGWIKYLLNNGIIEPLRLAHLLLAKATFVSDEIHEGSGVDLDETDFGHFHQADD</sequence>
<protein>
    <submittedName>
        <fullName evidence="1">Uncharacterized protein</fullName>
    </submittedName>
</protein>
<gene>
    <name evidence="1" type="ORF">L6452_34185</name>
</gene>
<accession>A0ACB8YLQ3</accession>
<dbReference type="Proteomes" id="UP001055879">
    <property type="component" value="Linkage Group LG12"/>
</dbReference>
<dbReference type="EMBL" id="CM042058">
    <property type="protein sequence ID" value="KAI3684955.1"/>
    <property type="molecule type" value="Genomic_DNA"/>
</dbReference>
<evidence type="ECO:0000313" key="1">
    <source>
        <dbReference type="EMBL" id="KAI3684955.1"/>
    </source>
</evidence>
<keyword evidence="2" id="KW-1185">Reference proteome</keyword>
<organism evidence="1 2">
    <name type="scientific">Arctium lappa</name>
    <name type="common">Greater burdock</name>
    <name type="synonym">Lappa major</name>
    <dbReference type="NCBI Taxonomy" id="4217"/>
    <lineage>
        <taxon>Eukaryota</taxon>
        <taxon>Viridiplantae</taxon>
        <taxon>Streptophyta</taxon>
        <taxon>Embryophyta</taxon>
        <taxon>Tracheophyta</taxon>
        <taxon>Spermatophyta</taxon>
        <taxon>Magnoliopsida</taxon>
        <taxon>eudicotyledons</taxon>
        <taxon>Gunneridae</taxon>
        <taxon>Pentapetalae</taxon>
        <taxon>asterids</taxon>
        <taxon>campanulids</taxon>
        <taxon>Asterales</taxon>
        <taxon>Asteraceae</taxon>
        <taxon>Carduoideae</taxon>
        <taxon>Cardueae</taxon>
        <taxon>Arctiinae</taxon>
        <taxon>Arctium</taxon>
    </lineage>
</organism>
<reference evidence="1 2" key="2">
    <citation type="journal article" date="2022" name="Mol. Ecol. Resour.">
        <title>The genomes of chicory, endive, great burdock and yacon provide insights into Asteraceae paleo-polyploidization history and plant inulin production.</title>
        <authorList>
            <person name="Fan W."/>
            <person name="Wang S."/>
            <person name="Wang H."/>
            <person name="Wang A."/>
            <person name="Jiang F."/>
            <person name="Liu H."/>
            <person name="Zhao H."/>
            <person name="Xu D."/>
            <person name="Zhang Y."/>
        </authorList>
    </citation>
    <scope>NUCLEOTIDE SEQUENCE [LARGE SCALE GENOMIC DNA]</scope>
    <source>
        <strain evidence="2">cv. Niubang</strain>
    </source>
</reference>